<keyword evidence="8" id="KW-0671">Queuosine biosynthesis</keyword>
<dbReference type="PANTHER" id="PTHR42836">
    <property type="entry name" value="7-CARBOXY-7-DEAZAGUANINE SYNTHASE"/>
    <property type="match status" value="1"/>
</dbReference>
<keyword evidence="3 8" id="KW-0479">Metal-binding</keyword>
<comment type="subunit">
    <text evidence="8">Homodimer.</text>
</comment>
<dbReference type="Pfam" id="PF04055">
    <property type="entry name" value="Radical_SAM"/>
    <property type="match status" value="1"/>
</dbReference>
<evidence type="ECO:0000313" key="10">
    <source>
        <dbReference type="EMBL" id="RAQ97802.1"/>
    </source>
</evidence>
<keyword evidence="4 8" id="KW-0460">Magnesium</keyword>
<gene>
    <name evidence="8" type="primary">queE</name>
    <name evidence="10" type="ORF">A4R35_19840</name>
</gene>
<comment type="cofactor">
    <cofactor evidence="8">
        <name>Mg(2+)</name>
        <dbReference type="ChEBI" id="CHEBI:18420"/>
    </cofactor>
</comment>
<feature type="binding site" evidence="8">
    <location>
        <position position="75"/>
    </location>
    <ligand>
        <name>S-adenosyl-L-methionine</name>
        <dbReference type="ChEBI" id="CHEBI:59789"/>
    </ligand>
</feature>
<comment type="cofactor">
    <cofactor evidence="8">
        <name>S-adenosyl-L-methionine</name>
        <dbReference type="ChEBI" id="CHEBI:59789"/>
    </cofactor>
    <text evidence="8">Binds 1 S-adenosyl-L-methionine per subunit.</text>
</comment>
<dbReference type="PANTHER" id="PTHR42836:SF1">
    <property type="entry name" value="7-CARBOXY-7-DEAZAGUANINE SYNTHASE"/>
    <property type="match status" value="1"/>
</dbReference>
<evidence type="ECO:0000256" key="4">
    <source>
        <dbReference type="ARBA" id="ARBA00022842"/>
    </source>
</evidence>
<evidence type="ECO:0000256" key="1">
    <source>
        <dbReference type="ARBA" id="ARBA00022485"/>
    </source>
</evidence>
<feature type="binding site" evidence="8">
    <location>
        <begin position="120"/>
        <end position="122"/>
    </location>
    <ligand>
        <name>S-adenosyl-L-methionine</name>
        <dbReference type="ChEBI" id="CHEBI:59789"/>
    </ligand>
</feature>
<dbReference type="SFLD" id="SFLDS00029">
    <property type="entry name" value="Radical_SAM"/>
    <property type="match status" value="1"/>
</dbReference>
<dbReference type="HAMAP" id="MF_00917">
    <property type="entry name" value="QueE"/>
    <property type="match status" value="1"/>
</dbReference>
<dbReference type="GO" id="GO:0000287">
    <property type="term" value="F:magnesium ion binding"/>
    <property type="evidence" value="ECO:0007669"/>
    <property type="project" value="UniProtKB-UniRule"/>
</dbReference>
<feature type="binding site" evidence="8">
    <location>
        <begin position="35"/>
        <end position="37"/>
    </location>
    <ligand>
        <name>S-adenosyl-L-methionine</name>
        <dbReference type="ChEBI" id="CHEBI:59789"/>
    </ligand>
</feature>
<dbReference type="GO" id="GO:0051539">
    <property type="term" value="F:4 iron, 4 sulfur cluster binding"/>
    <property type="evidence" value="ECO:0007669"/>
    <property type="project" value="UniProtKB-UniRule"/>
</dbReference>
<dbReference type="GO" id="GO:0016840">
    <property type="term" value="F:carbon-nitrogen lyase activity"/>
    <property type="evidence" value="ECO:0007669"/>
    <property type="project" value="UniProtKB-UniRule"/>
</dbReference>
<sequence>MLVMEIYRSIQGEGSLMGVPTTFVRFFACNLRCSWCDTKYSWSVREGGSWETLSPATVAERVAALGARHVVLTGGEPTLQKELPQLATLLKAQGYHLTVETNATIFPALAVPLIDLWSLSPKLPSAGSGANYLRHPVIEQFLHSLEPEHQQWKFVVRDAHDEQALRSLLEAHPLFKERRLPIIVQPEGDAALSDYPAALAWLAERVRDPFWDQYNVRVLPQLHVLIWGRRRLV</sequence>
<dbReference type="InterPro" id="IPR024924">
    <property type="entry name" value="7-CO-7-deazaguanine_synth-like"/>
</dbReference>
<dbReference type="CDD" id="cd01335">
    <property type="entry name" value="Radical_SAM"/>
    <property type="match status" value="1"/>
</dbReference>
<evidence type="ECO:0000259" key="9">
    <source>
        <dbReference type="PROSITE" id="PS51918"/>
    </source>
</evidence>
<dbReference type="GO" id="GO:1904047">
    <property type="term" value="F:S-adenosyl-L-methionine binding"/>
    <property type="evidence" value="ECO:0007669"/>
    <property type="project" value="UniProtKB-UniRule"/>
</dbReference>
<feature type="binding site" evidence="8">
    <location>
        <position position="73"/>
    </location>
    <ligand>
        <name>substrate</name>
    </ligand>
</feature>
<organism evidence="10 11">
    <name type="scientific">Thermogemmatispora tikiterensis</name>
    <dbReference type="NCBI Taxonomy" id="1825093"/>
    <lineage>
        <taxon>Bacteria</taxon>
        <taxon>Bacillati</taxon>
        <taxon>Chloroflexota</taxon>
        <taxon>Ktedonobacteria</taxon>
        <taxon>Thermogemmatisporales</taxon>
        <taxon>Thermogemmatisporaceae</taxon>
        <taxon>Thermogemmatispora</taxon>
    </lineage>
</organism>
<evidence type="ECO:0000256" key="6">
    <source>
        <dbReference type="ARBA" id="ARBA00023014"/>
    </source>
</evidence>
<dbReference type="EC" id="4.3.99.3" evidence="8"/>
<evidence type="ECO:0000313" key="11">
    <source>
        <dbReference type="Proteomes" id="UP000248706"/>
    </source>
</evidence>
<keyword evidence="5 8" id="KW-0408">Iron</keyword>
<dbReference type="Gene3D" id="3.20.20.70">
    <property type="entry name" value="Aldolase class I"/>
    <property type="match status" value="1"/>
</dbReference>
<comment type="similarity">
    <text evidence="8">Belongs to the radical SAM superfamily. 7-carboxy-7-deazaguanine synthase family.</text>
</comment>
<dbReference type="RefSeq" id="WP_112432514.1">
    <property type="nucleotide sequence ID" value="NZ_MCIF01000002.1"/>
</dbReference>
<evidence type="ECO:0000256" key="5">
    <source>
        <dbReference type="ARBA" id="ARBA00023004"/>
    </source>
</evidence>
<evidence type="ECO:0000256" key="8">
    <source>
        <dbReference type="HAMAP-Rule" id="MF_00917"/>
    </source>
</evidence>
<reference evidence="10 11" key="1">
    <citation type="submission" date="2016-08" db="EMBL/GenBank/DDBJ databases">
        <title>Analysis of Carbohydrate Active Enzymes in Thermogemmatispora T81 Reveals Carbohydrate Degradation Ability.</title>
        <authorList>
            <person name="Tomazini A."/>
            <person name="Lal S."/>
            <person name="Stott M."/>
            <person name="Henrissat B."/>
            <person name="Polikarpov I."/>
            <person name="Sparling R."/>
            <person name="Levin D.B."/>
        </authorList>
    </citation>
    <scope>NUCLEOTIDE SEQUENCE [LARGE SCALE GENOMIC DNA]</scope>
    <source>
        <strain evidence="10 11">T81</strain>
    </source>
</reference>
<dbReference type="EMBL" id="MCIF01000002">
    <property type="protein sequence ID" value="RAQ97802.1"/>
    <property type="molecule type" value="Genomic_DNA"/>
</dbReference>
<feature type="binding site" evidence="8">
    <location>
        <position position="33"/>
    </location>
    <ligand>
        <name>[4Fe-4S] cluster</name>
        <dbReference type="ChEBI" id="CHEBI:49883"/>
        <note>4Fe-4S-S-AdoMet</note>
    </ligand>
</feature>
<keyword evidence="2 8" id="KW-0949">S-adenosyl-L-methionine</keyword>
<dbReference type="Proteomes" id="UP000248706">
    <property type="component" value="Unassembled WGS sequence"/>
</dbReference>
<proteinExistence type="inferred from homology"/>
<evidence type="ECO:0000256" key="2">
    <source>
        <dbReference type="ARBA" id="ARBA00022691"/>
    </source>
</evidence>
<dbReference type="InterPro" id="IPR007197">
    <property type="entry name" value="rSAM"/>
</dbReference>
<feature type="binding site" evidence="8">
    <location>
        <position position="29"/>
    </location>
    <ligand>
        <name>[4Fe-4S] cluster</name>
        <dbReference type="ChEBI" id="CHEBI:49883"/>
        <note>4Fe-4S-S-AdoMet</note>
    </ligand>
</feature>
<comment type="function">
    <text evidence="8">Catalyzes the complex heterocyclic radical-mediated conversion of 6-carboxy-5,6,7,8-tetrahydropterin (CPH4) to 7-carboxy-7-deazaguanine (CDG), a step common to the biosynthetic pathways of all 7-deazapurine-containing compounds.</text>
</comment>
<comment type="cofactor">
    <cofactor evidence="8">
        <name>[4Fe-4S] cluster</name>
        <dbReference type="ChEBI" id="CHEBI:49883"/>
    </cofactor>
    <text evidence="8">Binds 1 [4Fe-4S] cluster. The cluster is coordinated with 3 cysteines and an exchangeable S-adenosyl-L-methionine.</text>
</comment>
<dbReference type="UniPathway" id="UPA00391"/>
<evidence type="ECO:0000256" key="3">
    <source>
        <dbReference type="ARBA" id="ARBA00022723"/>
    </source>
</evidence>
<dbReference type="InterPro" id="IPR013785">
    <property type="entry name" value="Aldolase_TIM"/>
</dbReference>
<keyword evidence="7 8" id="KW-0456">Lyase</keyword>
<comment type="pathway">
    <text evidence="8">Purine metabolism; 7-cyano-7-deazaguanine biosynthesis.</text>
</comment>
<protein>
    <recommendedName>
        <fullName evidence="8">7-carboxy-7-deazaguanine synthase</fullName>
        <shortName evidence="8">CDG synthase</shortName>
        <ecNumber evidence="8">4.3.99.3</ecNumber>
    </recommendedName>
    <alternativeName>
        <fullName evidence="8">Queuosine biosynthesis protein QueE</fullName>
    </alternativeName>
</protein>
<name>A0A328VNQ5_9CHLR</name>
<dbReference type="SUPFAM" id="SSF102114">
    <property type="entry name" value="Radical SAM enzymes"/>
    <property type="match status" value="1"/>
</dbReference>
<accession>A0A328VNQ5</accession>
<feature type="domain" description="Radical SAM core" evidence="9">
    <location>
        <begin position="16"/>
        <end position="229"/>
    </location>
</feature>
<dbReference type="PIRSF" id="PIRSF000370">
    <property type="entry name" value="QueE"/>
    <property type="match status" value="1"/>
</dbReference>
<evidence type="ECO:0000256" key="7">
    <source>
        <dbReference type="ARBA" id="ARBA00023239"/>
    </source>
</evidence>
<comment type="caution">
    <text evidence="8">Lacks conserved residue(s) required for the propagation of feature annotation.</text>
</comment>
<dbReference type="PROSITE" id="PS51918">
    <property type="entry name" value="RADICAL_SAM"/>
    <property type="match status" value="1"/>
</dbReference>
<feature type="binding site" evidence="8">
    <location>
        <position position="36"/>
    </location>
    <ligand>
        <name>[4Fe-4S] cluster</name>
        <dbReference type="ChEBI" id="CHEBI:49883"/>
        <note>4Fe-4S-S-AdoMet</note>
    </ligand>
</feature>
<dbReference type="InterPro" id="IPR058240">
    <property type="entry name" value="rSAM_sf"/>
</dbReference>
<keyword evidence="6 8" id="KW-0411">Iron-sulfur</keyword>
<keyword evidence="1 8" id="KW-0004">4Fe-4S</keyword>
<feature type="binding site" evidence="8">
    <location>
        <position position="38"/>
    </location>
    <ligand>
        <name>Mg(2+)</name>
        <dbReference type="ChEBI" id="CHEBI:18420"/>
    </ligand>
</feature>
<dbReference type="OrthoDB" id="9792276at2"/>
<dbReference type="GO" id="GO:0008616">
    <property type="term" value="P:tRNA queuosine(34) biosynthetic process"/>
    <property type="evidence" value="ECO:0007669"/>
    <property type="project" value="UniProtKB-UniRule"/>
</dbReference>
<feature type="binding site" evidence="8">
    <location>
        <begin position="10"/>
        <end position="12"/>
    </location>
    <ligand>
        <name>substrate</name>
    </ligand>
</feature>
<keyword evidence="11" id="KW-1185">Reference proteome</keyword>
<dbReference type="AlphaFoldDB" id="A0A328VNQ5"/>
<feature type="binding site" evidence="8">
    <location>
        <position position="25"/>
    </location>
    <ligand>
        <name>substrate</name>
    </ligand>
</feature>
<comment type="catalytic activity">
    <reaction evidence="8">
        <text>6-carboxy-5,6,7,8-tetrahydropterin + H(+) = 7-carboxy-7-carbaguanine + NH4(+)</text>
        <dbReference type="Rhea" id="RHEA:27974"/>
        <dbReference type="ChEBI" id="CHEBI:15378"/>
        <dbReference type="ChEBI" id="CHEBI:28938"/>
        <dbReference type="ChEBI" id="CHEBI:61032"/>
        <dbReference type="ChEBI" id="CHEBI:61036"/>
        <dbReference type="EC" id="4.3.99.3"/>
    </reaction>
</comment>
<comment type="caution">
    <text evidence="10">The sequence shown here is derived from an EMBL/GenBank/DDBJ whole genome shotgun (WGS) entry which is preliminary data.</text>
</comment>